<dbReference type="PANTHER" id="PTHR46590:SF1">
    <property type="entry name" value="PHOSPHATIDYLINOSITOL TRANSFER PROTEIN CSR1"/>
    <property type="match status" value="1"/>
</dbReference>
<dbReference type="GO" id="GO:0008526">
    <property type="term" value="F:phosphatidylinositol transfer activity"/>
    <property type="evidence" value="ECO:0007669"/>
    <property type="project" value="EnsemblFungi"/>
</dbReference>
<organism evidence="3 4">
    <name type="scientific">Neonectria ditissima</name>
    <dbReference type="NCBI Taxonomy" id="78410"/>
    <lineage>
        <taxon>Eukaryota</taxon>
        <taxon>Fungi</taxon>
        <taxon>Dikarya</taxon>
        <taxon>Ascomycota</taxon>
        <taxon>Pezizomycotina</taxon>
        <taxon>Sordariomycetes</taxon>
        <taxon>Hypocreomycetidae</taxon>
        <taxon>Hypocreales</taxon>
        <taxon>Nectriaceae</taxon>
        <taxon>Neonectria</taxon>
    </lineage>
</organism>
<dbReference type="CDD" id="cd00170">
    <property type="entry name" value="SEC14"/>
    <property type="match status" value="1"/>
</dbReference>
<dbReference type="GO" id="GO:0045717">
    <property type="term" value="P:negative regulation of fatty acid biosynthetic process"/>
    <property type="evidence" value="ECO:0007669"/>
    <property type="project" value="EnsemblFungi"/>
</dbReference>
<dbReference type="GO" id="GO:0005829">
    <property type="term" value="C:cytosol"/>
    <property type="evidence" value="ECO:0007669"/>
    <property type="project" value="EnsemblFungi"/>
</dbReference>
<dbReference type="AlphaFoldDB" id="A0A0P7BD75"/>
<accession>A0A0P7BD75</accession>
<dbReference type="InterPro" id="IPR001251">
    <property type="entry name" value="CRAL-TRIO_dom"/>
</dbReference>
<dbReference type="SMART" id="SM01100">
    <property type="entry name" value="CRAL_TRIO_N"/>
    <property type="match status" value="1"/>
</dbReference>
<sequence length="386" mass="44659">MGKMNPSAEPGTLNNLTISQERKLQDAWVYLLRLHGTDYSHGKLDKDVEFLQTLDSQSPEYFRDGLWSSIIDHPDASVLRFLRARNWDVSKAMNMMASAIDWRQHRGVGDIVRDGEGVGMKKIRTADEDAFMTQYRSGKSYVRGVDKDGRPVYIIRVRLHDPHLQTAEAMETYVLHNIETIRMMARFPNDKVCLVFDLSGFGLRNMDFHVVKFLLHVMEARYPETLGVVLVHDAPFVFWGIWRVIKCWLDPVIASKIHFTSGKAALARFISKDNLQTRYGGSDKWEYNYINPVPGENERLDMEEKRAEIQAERDRLLHEFDQLTIEWACLDPATDAAKEKALRRNRLVEDIQKNYWKLDPYVRARTYYHRVGVATGAGDVNYKAAE</sequence>
<keyword evidence="4" id="KW-1185">Reference proteome</keyword>
<evidence type="ECO:0000313" key="3">
    <source>
        <dbReference type="EMBL" id="KPM40502.1"/>
    </source>
</evidence>
<feature type="coiled-coil region" evidence="1">
    <location>
        <begin position="299"/>
        <end position="326"/>
    </location>
</feature>
<dbReference type="GO" id="GO:0046488">
    <property type="term" value="P:phosphatidylinositol metabolic process"/>
    <property type="evidence" value="ECO:0007669"/>
    <property type="project" value="EnsemblFungi"/>
</dbReference>
<dbReference type="GO" id="GO:0043001">
    <property type="term" value="P:Golgi to plasma membrane protein transport"/>
    <property type="evidence" value="ECO:0007669"/>
    <property type="project" value="EnsemblFungi"/>
</dbReference>
<dbReference type="PANTHER" id="PTHR46590">
    <property type="entry name" value="PHOSPHATIDYLINOSITOL TRANSFER PROTEIN CSR1-RELATED"/>
    <property type="match status" value="1"/>
</dbReference>
<evidence type="ECO:0000313" key="4">
    <source>
        <dbReference type="Proteomes" id="UP000050424"/>
    </source>
</evidence>
<name>A0A0P7BD75_9HYPO</name>
<dbReference type="STRING" id="78410.A0A0P7BD75"/>
<dbReference type="InterPro" id="IPR036865">
    <property type="entry name" value="CRAL-TRIO_dom_sf"/>
</dbReference>
<dbReference type="EMBL" id="LKCW01000082">
    <property type="protein sequence ID" value="KPM40502.1"/>
    <property type="molecule type" value="Genomic_DNA"/>
</dbReference>
<proteinExistence type="predicted"/>
<evidence type="ECO:0000259" key="2">
    <source>
        <dbReference type="PROSITE" id="PS50191"/>
    </source>
</evidence>
<comment type="caution">
    <text evidence="3">The sequence shown here is derived from an EMBL/GenBank/DDBJ whole genome shotgun (WGS) entry which is preliminary data.</text>
</comment>
<evidence type="ECO:0000256" key="1">
    <source>
        <dbReference type="SAM" id="Coils"/>
    </source>
</evidence>
<dbReference type="GO" id="GO:1901352">
    <property type="term" value="P:negative regulation of phosphatidylglycerol biosynthetic process"/>
    <property type="evidence" value="ECO:0007669"/>
    <property type="project" value="EnsemblFungi"/>
</dbReference>
<keyword evidence="1" id="KW-0175">Coiled coil</keyword>
<dbReference type="PROSITE" id="PS50191">
    <property type="entry name" value="CRAL_TRIO"/>
    <property type="match status" value="1"/>
</dbReference>
<dbReference type="InterPro" id="IPR011074">
    <property type="entry name" value="CRAL/TRIO_N_dom"/>
</dbReference>
<protein>
    <recommendedName>
        <fullName evidence="2">CRAL-TRIO domain-containing protein</fullName>
    </recommendedName>
</protein>
<dbReference type="Pfam" id="PF03765">
    <property type="entry name" value="CRAL_TRIO_N"/>
    <property type="match status" value="1"/>
</dbReference>
<dbReference type="SMART" id="SM00516">
    <property type="entry name" value="SEC14"/>
    <property type="match status" value="1"/>
</dbReference>
<dbReference type="InterPro" id="IPR036273">
    <property type="entry name" value="CRAL/TRIO_N_dom_sf"/>
</dbReference>
<gene>
    <name evidence="3" type="ORF">AK830_g6044</name>
</gene>
<dbReference type="GO" id="GO:2001247">
    <property type="term" value="P:positive regulation of phosphatidylcholine biosynthetic process"/>
    <property type="evidence" value="ECO:0007669"/>
    <property type="project" value="EnsemblFungi"/>
</dbReference>
<reference evidence="3 4" key="1">
    <citation type="submission" date="2015-09" db="EMBL/GenBank/DDBJ databases">
        <title>Draft genome of a European isolate of the apple canker pathogen Neonectria ditissima.</title>
        <authorList>
            <person name="Gomez-Cortecero A."/>
            <person name="Harrison R.J."/>
            <person name="Armitage A.D."/>
        </authorList>
    </citation>
    <scope>NUCLEOTIDE SEQUENCE [LARGE SCALE GENOMIC DNA]</scope>
    <source>
        <strain evidence="3 4">R09/05</strain>
    </source>
</reference>
<dbReference type="GO" id="GO:0005768">
    <property type="term" value="C:endosome"/>
    <property type="evidence" value="ECO:0007669"/>
    <property type="project" value="EnsemblFungi"/>
</dbReference>
<dbReference type="Pfam" id="PF00650">
    <property type="entry name" value="CRAL_TRIO"/>
    <property type="match status" value="1"/>
</dbReference>
<dbReference type="Gene3D" id="3.40.525.10">
    <property type="entry name" value="CRAL-TRIO lipid binding domain"/>
    <property type="match status" value="1"/>
</dbReference>
<dbReference type="Proteomes" id="UP000050424">
    <property type="component" value="Unassembled WGS sequence"/>
</dbReference>
<dbReference type="OrthoDB" id="43460at2759"/>
<dbReference type="InterPro" id="IPR052432">
    <property type="entry name" value="PITP/CRAL-TRIO"/>
</dbReference>
<dbReference type="SUPFAM" id="SSF46938">
    <property type="entry name" value="CRAL/TRIO N-terminal domain"/>
    <property type="match status" value="1"/>
</dbReference>
<dbReference type="SUPFAM" id="SSF52087">
    <property type="entry name" value="CRAL/TRIO domain"/>
    <property type="match status" value="1"/>
</dbReference>
<feature type="domain" description="CRAL-TRIO" evidence="2">
    <location>
        <begin position="128"/>
        <end position="287"/>
    </location>
</feature>
<dbReference type="GO" id="GO:0005811">
    <property type="term" value="C:lipid droplet"/>
    <property type="evidence" value="ECO:0007669"/>
    <property type="project" value="EnsemblFungi"/>
</dbReference>